<dbReference type="AlphaFoldDB" id="A0A8S3J8N8"/>
<name>A0A8S3J8N8_9BILA</name>
<dbReference type="EMBL" id="CAJOBI010340918">
    <property type="protein sequence ID" value="CAF5212766.1"/>
    <property type="molecule type" value="Genomic_DNA"/>
</dbReference>
<evidence type="ECO:0000313" key="4">
    <source>
        <dbReference type="Proteomes" id="UP000676336"/>
    </source>
</evidence>
<evidence type="ECO:0000256" key="1">
    <source>
        <dbReference type="SAM" id="Coils"/>
    </source>
</evidence>
<evidence type="ECO:0000313" key="3">
    <source>
        <dbReference type="EMBL" id="CAF5212766.1"/>
    </source>
</evidence>
<proteinExistence type="predicted"/>
<keyword evidence="1" id="KW-0175">Coiled coil</keyword>
<protein>
    <submittedName>
        <fullName evidence="3">Uncharacterized protein</fullName>
    </submittedName>
</protein>
<comment type="caution">
    <text evidence="3">The sequence shown here is derived from an EMBL/GenBank/DDBJ whole genome shotgun (WGS) entry which is preliminary data.</text>
</comment>
<accession>A0A8S3J8N8</accession>
<feature type="non-terminal residue" evidence="3">
    <location>
        <position position="1"/>
    </location>
</feature>
<feature type="coiled-coil region" evidence="1">
    <location>
        <begin position="2"/>
        <end position="56"/>
    </location>
</feature>
<dbReference type="Proteomes" id="UP000681967">
    <property type="component" value="Unassembled WGS sequence"/>
</dbReference>
<dbReference type="EMBL" id="CAJOBH010002784">
    <property type="protein sequence ID" value="CAF3923242.1"/>
    <property type="molecule type" value="Genomic_DNA"/>
</dbReference>
<gene>
    <name evidence="2" type="ORF">BYL167_LOCUS9607</name>
    <name evidence="3" type="ORF">SMN809_LOCUS78843</name>
</gene>
<organism evidence="3 4">
    <name type="scientific">Rotaria magnacalcarata</name>
    <dbReference type="NCBI Taxonomy" id="392030"/>
    <lineage>
        <taxon>Eukaryota</taxon>
        <taxon>Metazoa</taxon>
        <taxon>Spiralia</taxon>
        <taxon>Gnathifera</taxon>
        <taxon>Rotifera</taxon>
        <taxon>Eurotatoria</taxon>
        <taxon>Bdelloidea</taxon>
        <taxon>Philodinida</taxon>
        <taxon>Philodinidae</taxon>
        <taxon>Rotaria</taxon>
    </lineage>
</organism>
<reference evidence="3" key="1">
    <citation type="submission" date="2021-02" db="EMBL/GenBank/DDBJ databases">
        <authorList>
            <person name="Nowell W R."/>
        </authorList>
    </citation>
    <scope>NUCLEOTIDE SEQUENCE</scope>
</reference>
<evidence type="ECO:0000313" key="2">
    <source>
        <dbReference type="EMBL" id="CAF3923242.1"/>
    </source>
</evidence>
<sequence>MNNEYERQANSNANSLNEMNNRRLSAIKLKLQELTREKAKYNDEKLKQDAEFLRNEIGLLNTAIVDISKEIIAQINIRKTL</sequence>
<dbReference type="Proteomes" id="UP000676336">
    <property type="component" value="Unassembled WGS sequence"/>
</dbReference>